<keyword evidence="9 15" id="KW-0227">DNA damage</keyword>
<reference evidence="17" key="2">
    <citation type="journal article" date="2021" name="PeerJ">
        <title>Extensive microbial diversity within the chicken gut microbiome revealed by metagenomics and culture.</title>
        <authorList>
            <person name="Gilroy R."/>
            <person name="Ravi A."/>
            <person name="Getino M."/>
            <person name="Pursley I."/>
            <person name="Horton D.L."/>
            <person name="Alikhan N.F."/>
            <person name="Baker D."/>
            <person name="Gharbi K."/>
            <person name="Hall N."/>
            <person name="Watson M."/>
            <person name="Adriaenssens E.M."/>
            <person name="Foster-Nyarko E."/>
            <person name="Jarju S."/>
            <person name="Secka A."/>
            <person name="Antonio M."/>
            <person name="Oren A."/>
            <person name="Chaudhuri R.R."/>
            <person name="La Ragione R."/>
            <person name="Hildebrand F."/>
            <person name="Pallen M.J."/>
        </authorList>
    </citation>
    <scope>NUCLEOTIDE SEQUENCE</scope>
    <source>
        <strain evidence="17">23406</strain>
    </source>
</reference>
<comment type="caution">
    <text evidence="17">The sequence shown here is derived from an EMBL/GenBank/DDBJ whole genome shotgun (WGS) entry which is preliminary data.</text>
</comment>
<feature type="binding site" evidence="15">
    <location>
        <position position="106"/>
    </location>
    <ligand>
        <name>Mg(2+)</name>
        <dbReference type="ChEBI" id="CHEBI:18420"/>
    </ligand>
</feature>
<keyword evidence="6 15" id="KW-0548">Nucleotidyltransferase</keyword>
<comment type="similarity">
    <text evidence="2 15">Belongs to the DNA polymerase type-Y family.</text>
</comment>
<dbReference type="InterPro" id="IPR053848">
    <property type="entry name" value="IMS_HHH_1"/>
</dbReference>
<dbReference type="GO" id="GO:0003684">
    <property type="term" value="F:damaged DNA binding"/>
    <property type="evidence" value="ECO:0007669"/>
    <property type="project" value="InterPro"/>
</dbReference>
<dbReference type="CDD" id="cd03586">
    <property type="entry name" value="PolY_Pol_IV_kappa"/>
    <property type="match status" value="1"/>
</dbReference>
<dbReference type="InterPro" id="IPR022880">
    <property type="entry name" value="DNApol_IV"/>
</dbReference>
<keyword evidence="4 15" id="KW-0963">Cytoplasm</keyword>
<dbReference type="InterPro" id="IPR001126">
    <property type="entry name" value="UmuC"/>
</dbReference>
<dbReference type="EMBL" id="DVOH01000052">
    <property type="protein sequence ID" value="HIV00737.1"/>
    <property type="molecule type" value="Genomic_DNA"/>
</dbReference>
<dbReference type="GO" id="GO:0042276">
    <property type="term" value="P:error-prone translesion synthesis"/>
    <property type="evidence" value="ECO:0007669"/>
    <property type="project" value="TreeGrafter"/>
</dbReference>
<keyword evidence="12 15" id="KW-0238">DNA-binding</keyword>
<dbReference type="InterPro" id="IPR050116">
    <property type="entry name" value="DNA_polymerase-Y"/>
</dbReference>
<dbReference type="GO" id="GO:0003887">
    <property type="term" value="F:DNA-directed DNA polymerase activity"/>
    <property type="evidence" value="ECO:0007669"/>
    <property type="project" value="UniProtKB-UniRule"/>
</dbReference>
<evidence type="ECO:0000313" key="17">
    <source>
        <dbReference type="EMBL" id="HIV00737.1"/>
    </source>
</evidence>
<keyword evidence="5 15" id="KW-0808">Transferase</keyword>
<dbReference type="PROSITE" id="PS50173">
    <property type="entry name" value="UMUC"/>
    <property type="match status" value="1"/>
</dbReference>
<evidence type="ECO:0000256" key="13">
    <source>
        <dbReference type="ARBA" id="ARBA00023204"/>
    </source>
</evidence>
<dbReference type="Pfam" id="PF11799">
    <property type="entry name" value="IMS_C"/>
    <property type="match status" value="1"/>
</dbReference>
<comment type="cofactor">
    <cofactor evidence="15">
        <name>Mg(2+)</name>
        <dbReference type="ChEBI" id="CHEBI:18420"/>
    </cofactor>
    <text evidence="15">Binds 2 magnesium ions per subunit.</text>
</comment>
<comment type="subcellular location">
    <subcellularLocation>
        <location evidence="1 15">Cytoplasm</location>
    </subcellularLocation>
</comment>
<feature type="site" description="Substrate discrimination" evidence="15">
    <location>
        <position position="15"/>
    </location>
</feature>
<organism evidence="17 18">
    <name type="scientific">Candidatus Stercoripulliclostridium merdipullorum</name>
    <dbReference type="NCBI Taxonomy" id="2840952"/>
    <lineage>
        <taxon>Bacteria</taxon>
        <taxon>Bacillati</taxon>
        <taxon>Bacillota</taxon>
        <taxon>Clostridia</taxon>
        <taxon>Eubacteriales</taxon>
        <taxon>Candidatus Stercoripulliclostridium</taxon>
    </lineage>
</organism>
<evidence type="ECO:0000256" key="12">
    <source>
        <dbReference type="ARBA" id="ARBA00023125"/>
    </source>
</evidence>
<dbReference type="GO" id="GO:0006281">
    <property type="term" value="P:DNA repair"/>
    <property type="evidence" value="ECO:0007669"/>
    <property type="project" value="UniProtKB-UniRule"/>
</dbReference>
<sequence length="421" mass="46564">MKDRVILHCDLNNFYASVETLLHPELQGKPVAVCGDPEKRHGIVLAKSQPAKVCGVKTGEAIWEAKQKCPDLIVVPPTYRSYTAYSRKVYDIYTQFTSEVESFGLDECWLDVTGCLKLFGSGAEIADAIRRRVKEETGGLTISVGVSFSKVFAKLGSDLKKPDAVTVIDRDNVKEIAYPLDVGEMLFVGRSTKRKLNEMNIYTIGDLASAPAELLIRHFGKVGEKMHAYATGTDGDPVKCYTERHKPVSVGNGTTTPEDITNAGDAKSVIVALSEMIAFRLRNYGLKAGGLSLSVRDVALHSFCRQTSLSVPTDSAYEIASGAIGLLRKHYDFSARPHLRSITVGTHKLQPSDGSYQTNFFDTGNEKFSELERSIDKLREKYGYNVVRRGITIGTIFTCDSREADDDFLPFDKNNKNLYDD</sequence>
<dbReference type="GO" id="GO:0006261">
    <property type="term" value="P:DNA-templated DNA replication"/>
    <property type="evidence" value="ECO:0007669"/>
    <property type="project" value="UniProtKB-UniRule"/>
</dbReference>
<feature type="active site" evidence="15">
    <location>
        <position position="107"/>
    </location>
</feature>
<dbReference type="GO" id="GO:0005829">
    <property type="term" value="C:cytosol"/>
    <property type="evidence" value="ECO:0007669"/>
    <property type="project" value="TreeGrafter"/>
</dbReference>
<evidence type="ECO:0000313" key="18">
    <source>
        <dbReference type="Proteomes" id="UP000886891"/>
    </source>
</evidence>
<keyword evidence="7 15" id="KW-0235">DNA replication</keyword>
<evidence type="ECO:0000256" key="10">
    <source>
        <dbReference type="ARBA" id="ARBA00022842"/>
    </source>
</evidence>
<dbReference type="InterPro" id="IPR043128">
    <property type="entry name" value="Rev_trsase/Diguanyl_cyclase"/>
</dbReference>
<keyword evidence="10 15" id="KW-0460">Magnesium</keyword>
<keyword evidence="11 15" id="KW-0239">DNA-directed DNA polymerase</keyword>
<evidence type="ECO:0000256" key="15">
    <source>
        <dbReference type="HAMAP-Rule" id="MF_01113"/>
    </source>
</evidence>
<evidence type="ECO:0000256" key="3">
    <source>
        <dbReference type="ARBA" id="ARBA00022457"/>
    </source>
</evidence>
<dbReference type="Proteomes" id="UP000886891">
    <property type="component" value="Unassembled WGS sequence"/>
</dbReference>
<evidence type="ECO:0000256" key="5">
    <source>
        <dbReference type="ARBA" id="ARBA00022679"/>
    </source>
</evidence>
<accession>A0A9D1NCT1</accession>
<dbReference type="InterPro" id="IPR043502">
    <property type="entry name" value="DNA/RNA_pol_sf"/>
</dbReference>
<dbReference type="InterPro" id="IPR017961">
    <property type="entry name" value="DNA_pol_Y-fam_little_finger"/>
</dbReference>
<dbReference type="SUPFAM" id="SSF100879">
    <property type="entry name" value="Lesion bypass DNA polymerase (Y-family), little finger domain"/>
    <property type="match status" value="1"/>
</dbReference>
<evidence type="ECO:0000256" key="9">
    <source>
        <dbReference type="ARBA" id="ARBA00022763"/>
    </source>
</evidence>
<feature type="binding site" evidence="15">
    <location>
        <position position="10"/>
    </location>
    <ligand>
        <name>Mg(2+)</name>
        <dbReference type="ChEBI" id="CHEBI:18420"/>
    </ligand>
</feature>
<dbReference type="SUPFAM" id="SSF56672">
    <property type="entry name" value="DNA/RNA polymerases"/>
    <property type="match status" value="1"/>
</dbReference>
<dbReference type="Gene3D" id="3.40.1170.60">
    <property type="match status" value="1"/>
</dbReference>
<keyword evidence="13 15" id="KW-0234">DNA repair</keyword>
<dbReference type="HAMAP" id="MF_01113">
    <property type="entry name" value="DNApol_IV"/>
    <property type="match status" value="1"/>
</dbReference>
<protein>
    <recommendedName>
        <fullName evidence="15">DNA polymerase IV</fullName>
        <shortName evidence="15">Pol IV</shortName>
        <ecNumber evidence="15">2.7.7.7</ecNumber>
    </recommendedName>
</protein>
<evidence type="ECO:0000256" key="11">
    <source>
        <dbReference type="ARBA" id="ARBA00022932"/>
    </source>
</evidence>
<reference evidence="17" key="1">
    <citation type="submission" date="2020-10" db="EMBL/GenBank/DDBJ databases">
        <authorList>
            <person name="Gilroy R."/>
        </authorList>
    </citation>
    <scope>NUCLEOTIDE SEQUENCE</scope>
    <source>
        <strain evidence="17">23406</strain>
    </source>
</reference>
<feature type="domain" description="UmuC" evidence="16">
    <location>
        <begin position="6"/>
        <end position="189"/>
    </location>
</feature>
<proteinExistence type="inferred from homology"/>
<dbReference type="GO" id="GO:0000287">
    <property type="term" value="F:magnesium ion binding"/>
    <property type="evidence" value="ECO:0007669"/>
    <property type="project" value="UniProtKB-UniRule"/>
</dbReference>
<dbReference type="AlphaFoldDB" id="A0A9D1NCT1"/>
<dbReference type="Gene3D" id="3.30.1490.100">
    <property type="entry name" value="DNA polymerase, Y-family, little finger domain"/>
    <property type="match status" value="1"/>
</dbReference>
<keyword evidence="3 15" id="KW-0515">Mutator protein</keyword>
<dbReference type="Pfam" id="PF21999">
    <property type="entry name" value="IMS_HHH_1"/>
    <property type="match status" value="1"/>
</dbReference>
<dbReference type="PANTHER" id="PTHR11076:SF33">
    <property type="entry name" value="DNA POLYMERASE KAPPA"/>
    <property type="match status" value="1"/>
</dbReference>
<dbReference type="Pfam" id="PF00817">
    <property type="entry name" value="IMS"/>
    <property type="match status" value="1"/>
</dbReference>
<name>A0A9D1NCT1_9FIRM</name>
<evidence type="ECO:0000256" key="2">
    <source>
        <dbReference type="ARBA" id="ARBA00010945"/>
    </source>
</evidence>
<evidence type="ECO:0000256" key="4">
    <source>
        <dbReference type="ARBA" id="ARBA00022490"/>
    </source>
</evidence>
<gene>
    <name evidence="15" type="primary">dinB</name>
    <name evidence="17" type="ORF">IAB14_06465</name>
</gene>
<comment type="catalytic activity">
    <reaction evidence="14 15">
        <text>DNA(n) + a 2'-deoxyribonucleoside 5'-triphosphate = DNA(n+1) + diphosphate</text>
        <dbReference type="Rhea" id="RHEA:22508"/>
        <dbReference type="Rhea" id="RHEA-COMP:17339"/>
        <dbReference type="Rhea" id="RHEA-COMP:17340"/>
        <dbReference type="ChEBI" id="CHEBI:33019"/>
        <dbReference type="ChEBI" id="CHEBI:61560"/>
        <dbReference type="ChEBI" id="CHEBI:173112"/>
        <dbReference type="EC" id="2.7.7.7"/>
    </reaction>
</comment>
<dbReference type="PANTHER" id="PTHR11076">
    <property type="entry name" value="DNA REPAIR POLYMERASE UMUC / TRANSFERASE FAMILY MEMBER"/>
    <property type="match status" value="1"/>
</dbReference>
<evidence type="ECO:0000256" key="7">
    <source>
        <dbReference type="ARBA" id="ARBA00022705"/>
    </source>
</evidence>
<dbReference type="GO" id="GO:0009432">
    <property type="term" value="P:SOS response"/>
    <property type="evidence" value="ECO:0007669"/>
    <property type="project" value="TreeGrafter"/>
</dbReference>
<evidence type="ECO:0000256" key="6">
    <source>
        <dbReference type="ARBA" id="ARBA00022695"/>
    </source>
</evidence>
<dbReference type="Gene3D" id="1.10.150.20">
    <property type="entry name" value="5' to 3' exonuclease, C-terminal subdomain"/>
    <property type="match status" value="1"/>
</dbReference>
<evidence type="ECO:0000259" key="16">
    <source>
        <dbReference type="PROSITE" id="PS50173"/>
    </source>
</evidence>
<evidence type="ECO:0000256" key="1">
    <source>
        <dbReference type="ARBA" id="ARBA00004496"/>
    </source>
</evidence>
<dbReference type="InterPro" id="IPR036775">
    <property type="entry name" value="DNA_pol_Y-fam_lit_finger_sf"/>
</dbReference>
<comment type="subunit">
    <text evidence="15">Monomer.</text>
</comment>
<keyword evidence="8 15" id="KW-0479">Metal-binding</keyword>
<dbReference type="Gene3D" id="3.30.70.270">
    <property type="match status" value="1"/>
</dbReference>
<evidence type="ECO:0000256" key="14">
    <source>
        <dbReference type="ARBA" id="ARBA00049244"/>
    </source>
</evidence>
<dbReference type="EC" id="2.7.7.7" evidence="15"/>
<evidence type="ECO:0000256" key="8">
    <source>
        <dbReference type="ARBA" id="ARBA00022723"/>
    </source>
</evidence>
<comment type="function">
    <text evidence="15">Poorly processive, error-prone DNA polymerase involved in untargeted mutagenesis. Copies undamaged DNA at stalled replication forks, which arise in vivo from mismatched or misaligned primer ends. These misaligned primers can be extended by PolIV. Exhibits no 3'-5' exonuclease (proofreading) activity. May be involved in translesional synthesis, in conjunction with the beta clamp from PolIII.</text>
</comment>